<dbReference type="EMBL" id="CM009294">
    <property type="protein sequence ID" value="RQO90483.1"/>
    <property type="molecule type" value="Genomic_DNA"/>
</dbReference>
<organism evidence="1 2">
    <name type="scientific">Populus trichocarpa</name>
    <name type="common">Western balsam poplar</name>
    <name type="synonym">Populus balsamifera subsp. trichocarpa</name>
    <dbReference type="NCBI Taxonomy" id="3694"/>
    <lineage>
        <taxon>Eukaryota</taxon>
        <taxon>Viridiplantae</taxon>
        <taxon>Streptophyta</taxon>
        <taxon>Embryophyta</taxon>
        <taxon>Tracheophyta</taxon>
        <taxon>Spermatophyta</taxon>
        <taxon>Magnoliopsida</taxon>
        <taxon>eudicotyledons</taxon>
        <taxon>Gunneridae</taxon>
        <taxon>Pentapetalae</taxon>
        <taxon>rosids</taxon>
        <taxon>fabids</taxon>
        <taxon>Malpighiales</taxon>
        <taxon>Salicaceae</taxon>
        <taxon>Saliceae</taxon>
        <taxon>Populus</taxon>
    </lineage>
</organism>
<dbReference type="InParanoid" id="A0A3N7EY20"/>
<keyword evidence="2" id="KW-1185">Reference proteome</keyword>
<sequence length="56" mass="6523">MIDCCLLTQRMLIPDKRKGLRLRAVLLDSLNLFLLDLPQCNKLLSRSLICQKYCTK</sequence>
<reference evidence="1 2" key="1">
    <citation type="journal article" date="2006" name="Science">
        <title>The genome of black cottonwood, Populus trichocarpa (Torr. &amp; Gray).</title>
        <authorList>
            <person name="Tuskan G.A."/>
            <person name="Difazio S."/>
            <person name="Jansson S."/>
            <person name="Bohlmann J."/>
            <person name="Grigoriev I."/>
            <person name="Hellsten U."/>
            <person name="Putnam N."/>
            <person name="Ralph S."/>
            <person name="Rombauts S."/>
            <person name="Salamov A."/>
            <person name="Schein J."/>
            <person name="Sterck L."/>
            <person name="Aerts A."/>
            <person name="Bhalerao R.R."/>
            <person name="Bhalerao R.P."/>
            <person name="Blaudez D."/>
            <person name="Boerjan W."/>
            <person name="Brun A."/>
            <person name="Brunner A."/>
            <person name="Busov V."/>
            <person name="Campbell M."/>
            <person name="Carlson J."/>
            <person name="Chalot M."/>
            <person name="Chapman J."/>
            <person name="Chen G.L."/>
            <person name="Cooper D."/>
            <person name="Coutinho P.M."/>
            <person name="Couturier J."/>
            <person name="Covert S."/>
            <person name="Cronk Q."/>
            <person name="Cunningham R."/>
            <person name="Davis J."/>
            <person name="Degroeve S."/>
            <person name="Dejardin A."/>
            <person name="Depamphilis C."/>
            <person name="Detter J."/>
            <person name="Dirks B."/>
            <person name="Dubchak I."/>
            <person name="Duplessis S."/>
            <person name="Ehlting J."/>
            <person name="Ellis B."/>
            <person name="Gendler K."/>
            <person name="Goodstein D."/>
            <person name="Gribskov M."/>
            <person name="Grimwood J."/>
            <person name="Groover A."/>
            <person name="Gunter L."/>
            <person name="Hamberger B."/>
            <person name="Heinze B."/>
            <person name="Helariutta Y."/>
            <person name="Henrissat B."/>
            <person name="Holligan D."/>
            <person name="Holt R."/>
            <person name="Huang W."/>
            <person name="Islam-Faridi N."/>
            <person name="Jones S."/>
            <person name="Jones-Rhoades M."/>
            <person name="Jorgensen R."/>
            <person name="Joshi C."/>
            <person name="Kangasjarvi J."/>
            <person name="Karlsson J."/>
            <person name="Kelleher C."/>
            <person name="Kirkpatrick R."/>
            <person name="Kirst M."/>
            <person name="Kohler A."/>
            <person name="Kalluri U."/>
            <person name="Larimer F."/>
            <person name="Leebens-Mack J."/>
            <person name="Leple J.C."/>
            <person name="Locascio P."/>
            <person name="Lou Y."/>
            <person name="Lucas S."/>
            <person name="Martin F."/>
            <person name="Montanini B."/>
            <person name="Napoli C."/>
            <person name="Nelson D.R."/>
            <person name="Nelson C."/>
            <person name="Nieminen K."/>
            <person name="Nilsson O."/>
            <person name="Pereda V."/>
            <person name="Peter G."/>
            <person name="Philippe R."/>
            <person name="Pilate G."/>
            <person name="Poliakov A."/>
            <person name="Razumovskaya J."/>
            <person name="Richardson P."/>
            <person name="Rinaldi C."/>
            <person name="Ritland K."/>
            <person name="Rouze P."/>
            <person name="Ryaboy D."/>
            <person name="Schmutz J."/>
            <person name="Schrader J."/>
            <person name="Segerman B."/>
            <person name="Shin H."/>
            <person name="Siddiqui A."/>
            <person name="Sterky F."/>
            <person name="Terry A."/>
            <person name="Tsai C.J."/>
            <person name="Uberbacher E."/>
            <person name="Unneberg P."/>
            <person name="Vahala J."/>
            <person name="Wall K."/>
            <person name="Wessler S."/>
            <person name="Yang G."/>
            <person name="Yin T."/>
            <person name="Douglas C."/>
            <person name="Marra M."/>
            <person name="Sandberg G."/>
            <person name="Van de Peer Y."/>
            <person name="Rokhsar D."/>
        </authorList>
    </citation>
    <scope>NUCLEOTIDE SEQUENCE [LARGE SCALE GENOMIC DNA]</scope>
    <source>
        <strain evidence="2">cv. Nisqually</strain>
    </source>
</reference>
<gene>
    <name evidence="1" type="ORF">POPTR_005G136250</name>
</gene>
<name>A0A3N7EY20_POPTR</name>
<proteinExistence type="predicted"/>
<dbReference type="Proteomes" id="UP000006729">
    <property type="component" value="Chromosome 5"/>
</dbReference>
<dbReference type="AlphaFoldDB" id="A0A3N7EY20"/>
<accession>A0A3N7EY20</accession>
<evidence type="ECO:0000313" key="2">
    <source>
        <dbReference type="Proteomes" id="UP000006729"/>
    </source>
</evidence>
<protein>
    <submittedName>
        <fullName evidence="1">Uncharacterized protein</fullName>
    </submittedName>
</protein>
<evidence type="ECO:0000313" key="1">
    <source>
        <dbReference type="EMBL" id="RQO90483.1"/>
    </source>
</evidence>